<dbReference type="GO" id="GO:0007229">
    <property type="term" value="P:integrin-mediated signaling pathway"/>
    <property type="evidence" value="ECO:0007669"/>
    <property type="project" value="UniProtKB-KW"/>
</dbReference>
<evidence type="ECO:0000313" key="1">
    <source>
        <dbReference type="EMBL" id="JAR98101.1"/>
    </source>
</evidence>
<reference evidence="1" key="2">
    <citation type="journal article" date="2017" name="J. Med. Entomol.">
        <title>Transcriptome Analysis of the Triatoma infestans (Hemiptera: Reduviidae) Integument.</title>
        <authorList>
            <person name="Calderon-Fernandez G.M."/>
            <person name="Moriconi D.E."/>
            <person name="Dulbecco A.B."/>
            <person name="Juarez M.P."/>
        </authorList>
    </citation>
    <scope>NUCLEOTIDE SEQUENCE</scope>
    <source>
        <strain evidence="1">Int1</strain>
        <tissue evidence="1">Integument</tissue>
    </source>
</reference>
<name>A0A170WS08_TRIIF</name>
<organism evidence="1">
    <name type="scientific">Triatoma infestans</name>
    <name type="common">Assassin bug</name>
    <dbReference type="NCBI Taxonomy" id="30076"/>
    <lineage>
        <taxon>Eukaryota</taxon>
        <taxon>Metazoa</taxon>
        <taxon>Ecdysozoa</taxon>
        <taxon>Arthropoda</taxon>
        <taxon>Hexapoda</taxon>
        <taxon>Insecta</taxon>
        <taxon>Pterygota</taxon>
        <taxon>Neoptera</taxon>
        <taxon>Paraneoptera</taxon>
        <taxon>Hemiptera</taxon>
        <taxon>Heteroptera</taxon>
        <taxon>Panheteroptera</taxon>
        <taxon>Cimicomorpha</taxon>
        <taxon>Reduviidae</taxon>
        <taxon>Triatominae</taxon>
        <taxon>Triatoma</taxon>
    </lineage>
</organism>
<reference evidence="1" key="1">
    <citation type="submission" date="2016-04" db="EMBL/GenBank/DDBJ databases">
        <authorList>
            <person name="Calderon-Fernandez G.M.Sr."/>
        </authorList>
    </citation>
    <scope>NUCLEOTIDE SEQUENCE</scope>
    <source>
        <strain evidence="1">Int1</strain>
        <tissue evidence="1">Integument</tissue>
    </source>
</reference>
<keyword evidence="1" id="KW-0401">Integrin</keyword>
<protein>
    <submittedName>
        <fullName evidence="1">Disintegrin and metalloproteinase domain-containing protein 28 isoform x2</fullName>
    </submittedName>
</protein>
<sequence>MGLLGEIVLEIESQE</sequence>
<proteinExistence type="predicted"/>
<accession>A0A170WS08</accession>
<dbReference type="EMBL" id="GEMB01005211">
    <property type="protein sequence ID" value="JAR98101.1"/>
    <property type="molecule type" value="Transcribed_RNA"/>
</dbReference>